<keyword evidence="7" id="KW-1185">Reference proteome</keyword>
<dbReference type="SMART" id="SM00612">
    <property type="entry name" value="Kelch"/>
    <property type="match status" value="6"/>
</dbReference>
<keyword evidence="2" id="KW-0880">Kelch repeat</keyword>
<dbReference type="OMA" id="TPNEVEC"/>
<dbReference type="EMBL" id="JABSTR010000001">
    <property type="protein sequence ID" value="KAH9362695.1"/>
    <property type="molecule type" value="Genomic_DNA"/>
</dbReference>
<dbReference type="VEuPathDB" id="VectorBase:HLOH_060645"/>
<dbReference type="SMART" id="SM00875">
    <property type="entry name" value="BACK"/>
    <property type="match status" value="1"/>
</dbReference>
<evidence type="ECO:0000313" key="6">
    <source>
        <dbReference type="EMBL" id="KAH9362695.1"/>
    </source>
</evidence>
<comment type="pathway">
    <text evidence="1">Protein modification; protein ubiquitination.</text>
</comment>
<evidence type="ECO:0000256" key="3">
    <source>
        <dbReference type="ARBA" id="ARBA00022737"/>
    </source>
</evidence>
<dbReference type="AlphaFoldDB" id="A0A9J6FIQ0"/>
<evidence type="ECO:0000256" key="2">
    <source>
        <dbReference type="ARBA" id="ARBA00022441"/>
    </source>
</evidence>
<dbReference type="OrthoDB" id="6493923at2759"/>
<keyword evidence="3" id="KW-0677">Repeat</keyword>
<dbReference type="Pfam" id="PF24981">
    <property type="entry name" value="Beta-prop_ATRN-LZTR1"/>
    <property type="match status" value="1"/>
</dbReference>
<reference evidence="6 7" key="1">
    <citation type="journal article" date="2020" name="Cell">
        <title>Large-Scale Comparative Analyses of Tick Genomes Elucidate Their Genetic Diversity and Vector Capacities.</title>
        <authorList>
            <consortium name="Tick Genome and Microbiome Consortium (TIGMIC)"/>
            <person name="Jia N."/>
            <person name="Wang J."/>
            <person name="Shi W."/>
            <person name="Du L."/>
            <person name="Sun Y."/>
            <person name="Zhan W."/>
            <person name="Jiang J.F."/>
            <person name="Wang Q."/>
            <person name="Zhang B."/>
            <person name="Ji P."/>
            <person name="Bell-Sakyi L."/>
            <person name="Cui X.M."/>
            <person name="Yuan T.T."/>
            <person name="Jiang B.G."/>
            <person name="Yang W.F."/>
            <person name="Lam T.T."/>
            <person name="Chang Q.C."/>
            <person name="Ding S.J."/>
            <person name="Wang X.J."/>
            <person name="Zhu J.G."/>
            <person name="Ruan X.D."/>
            <person name="Zhao L."/>
            <person name="Wei J.T."/>
            <person name="Ye R.Z."/>
            <person name="Que T.C."/>
            <person name="Du C.H."/>
            <person name="Zhou Y.H."/>
            <person name="Cheng J.X."/>
            <person name="Dai P.F."/>
            <person name="Guo W.B."/>
            <person name="Han X.H."/>
            <person name="Huang E.J."/>
            <person name="Li L.F."/>
            <person name="Wei W."/>
            <person name="Gao Y.C."/>
            <person name="Liu J.Z."/>
            <person name="Shao H.Z."/>
            <person name="Wang X."/>
            <person name="Wang C.C."/>
            <person name="Yang T.C."/>
            <person name="Huo Q.B."/>
            <person name="Li W."/>
            <person name="Chen H.Y."/>
            <person name="Chen S.E."/>
            <person name="Zhou L.G."/>
            <person name="Ni X.B."/>
            <person name="Tian J.H."/>
            <person name="Sheng Y."/>
            <person name="Liu T."/>
            <person name="Pan Y.S."/>
            <person name="Xia L.Y."/>
            <person name="Li J."/>
            <person name="Zhao F."/>
            <person name="Cao W.C."/>
        </authorList>
    </citation>
    <scope>NUCLEOTIDE SEQUENCE [LARGE SCALE GENOMIC DNA]</scope>
    <source>
        <strain evidence="6">HaeL-2018</strain>
    </source>
</reference>
<dbReference type="Gene3D" id="2.120.10.80">
    <property type="entry name" value="Kelch-type beta propeller"/>
    <property type="match status" value="2"/>
</dbReference>
<dbReference type="Pfam" id="PF01344">
    <property type="entry name" value="Kelch_1"/>
    <property type="match status" value="1"/>
</dbReference>
<dbReference type="Gene3D" id="1.25.40.420">
    <property type="match status" value="1"/>
</dbReference>
<name>A0A9J6FIQ0_HAELO</name>
<dbReference type="PRINTS" id="PR00501">
    <property type="entry name" value="KELCHREPEAT"/>
</dbReference>
<comment type="caution">
    <text evidence="6">The sequence shown here is derived from an EMBL/GenBank/DDBJ whole genome shotgun (WGS) entry which is preliminary data.</text>
</comment>
<evidence type="ECO:0000256" key="4">
    <source>
        <dbReference type="ARBA" id="ARBA00022786"/>
    </source>
</evidence>
<evidence type="ECO:0000313" key="7">
    <source>
        <dbReference type="Proteomes" id="UP000821853"/>
    </source>
</evidence>
<evidence type="ECO:0000259" key="5">
    <source>
        <dbReference type="SMART" id="SM00875"/>
    </source>
</evidence>
<gene>
    <name evidence="6" type="ORF">HPB48_001208</name>
</gene>
<dbReference type="PANTHER" id="PTHR24412">
    <property type="entry name" value="KELCH PROTEIN"/>
    <property type="match status" value="1"/>
</dbReference>
<sequence length="499" mass="56193">MLQLLIDLAYQVPIHERVGLHNVRAVLDVAEALDISMVRDHCLQLLGKNLEPENCVVTYQVALNRGYRMLCSDAFRYMVRNFDKVWATNSEFQSLTPDQLVSVLHDDELHTPNEVECTFGAVLKWIAGNVEERRGHLPRLLPLIRFAFCSRADIEKVERDPLVRTSEQAREVLFIVKRTLNQEPVNNLYWRSRPDLSERCWLKPRVPKDLLFMFGGWTGGATNHLLTYNCRSGSWLLQPDQDTGRRAYHGVAMLDGLIYFVGGFDGYRCYHTVVTLDVSRRKWASRSNMQVARCYVSVAVLQGYIYAMGGFDGEDRTSSCERYDANRNQWGLVASMHSVRSDACAAAAAGRIYIMGGYTGREVLDSVECYDPSVDAWSYVRSMSSPRSGLKAVVHDDIIYVLGGFNGATRLETAERMDARRGHWSELPSMTFPRSNFVAVLLAGSIYAAGGFDGATTVSLVERYDIQTRQWHSAPGLGIACSAAAACVYQDIPKPRLWL</sequence>
<dbReference type="Proteomes" id="UP000821853">
    <property type="component" value="Chromosome 1"/>
</dbReference>
<keyword evidence="4" id="KW-0833">Ubl conjugation pathway</keyword>
<organism evidence="6 7">
    <name type="scientific">Haemaphysalis longicornis</name>
    <name type="common">Bush tick</name>
    <dbReference type="NCBI Taxonomy" id="44386"/>
    <lineage>
        <taxon>Eukaryota</taxon>
        <taxon>Metazoa</taxon>
        <taxon>Ecdysozoa</taxon>
        <taxon>Arthropoda</taxon>
        <taxon>Chelicerata</taxon>
        <taxon>Arachnida</taxon>
        <taxon>Acari</taxon>
        <taxon>Parasitiformes</taxon>
        <taxon>Ixodida</taxon>
        <taxon>Ixodoidea</taxon>
        <taxon>Ixodidae</taxon>
        <taxon>Haemaphysalinae</taxon>
        <taxon>Haemaphysalis</taxon>
    </lineage>
</organism>
<accession>A0A9J6FIQ0</accession>
<dbReference type="PIRSF" id="PIRSF037037">
    <property type="entry name" value="Kelch-like_protein_gigaxonin"/>
    <property type="match status" value="1"/>
</dbReference>
<protein>
    <recommendedName>
        <fullName evidence="5">BACK domain-containing protein</fullName>
    </recommendedName>
</protein>
<feature type="domain" description="BACK" evidence="5">
    <location>
        <begin position="55"/>
        <end position="158"/>
    </location>
</feature>
<dbReference type="Pfam" id="PF07707">
    <property type="entry name" value="BACK"/>
    <property type="match status" value="1"/>
</dbReference>
<dbReference type="InterPro" id="IPR017096">
    <property type="entry name" value="BTB-kelch_protein"/>
</dbReference>
<dbReference type="SUPFAM" id="SSF117281">
    <property type="entry name" value="Kelch motif"/>
    <property type="match status" value="2"/>
</dbReference>
<dbReference type="InterPro" id="IPR011705">
    <property type="entry name" value="BACK"/>
</dbReference>
<dbReference type="InterPro" id="IPR056737">
    <property type="entry name" value="Beta-prop_ATRN-MKLN-like"/>
</dbReference>
<proteinExistence type="predicted"/>
<dbReference type="InterPro" id="IPR015915">
    <property type="entry name" value="Kelch-typ_b-propeller"/>
</dbReference>
<evidence type="ECO:0000256" key="1">
    <source>
        <dbReference type="ARBA" id="ARBA00004906"/>
    </source>
</evidence>
<dbReference type="PANTHER" id="PTHR24412:SF172">
    <property type="entry name" value="KELCH-LIKE PROTEIN 10"/>
    <property type="match status" value="1"/>
</dbReference>
<dbReference type="InterPro" id="IPR006652">
    <property type="entry name" value="Kelch_1"/>
</dbReference>